<dbReference type="Proteomes" id="UP000036987">
    <property type="component" value="Unassembled WGS sequence"/>
</dbReference>
<evidence type="ECO:0000256" key="1">
    <source>
        <dbReference type="ARBA" id="ARBA00022574"/>
    </source>
</evidence>
<evidence type="ECO:0000256" key="2">
    <source>
        <dbReference type="ARBA" id="ARBA00022737"/>
    </source>
</evidence>
<organism evidence="5 6">
    <name type="scientific">Zostera marina</name>
    <name type="common">Eelgrass</name>
    <dbReference type="NCBI Taxonomy" id="29655"/>
    <lineage>
        <taxon>Eukaryota</taxon>
        <taxon>Viridiplantae</taxon>
        <taxon>Streptophyta</taxon>
        <taxon>Embryophyta</taxon>
        <taxon>Tracheophyta</taxon>
        <taxon>Spermatophyta</taxon>
        <taxon>Magnoliopsida</taxon>
        <taxon>Liliopsida</taxon>
        <taxon>Zosteraceae</taxon>
        <taxon>Zostera</taxon>
    </lineage>
</organism>
<dbReference type="PROSITE" id="PS00678">
    <property type="entry name" value="WD_REPEATS_1"/>
    <property type="match status" value="1"/>
</dbReference>
<dbReference type="PANTHER" id="PTHR44566">
    <property type="entry name" value="TRANSDUCIN/WD40 REPEAT-LIKE SUPERFAMILY PROTEIN"/>
    <property type="match status" value="1"/>
</dbReference>
<accession>A0A0K9P168</accession>
<gene>
    <name evidence="5" type="ORF">ZOSMA_442G00030</name>
</gene>
<reference evidence="6" key="1">
    <citation type="journal article" date="2016" name="Nature">
        <title>The genome of the seagrass Zostera marina reveals angiosperm adaptation to the sea.</title>
        <authorList>
            <person name="Olsen J.L."/>
            <person name="Rouze P."/>
            <person name="Verhelst B."/>
            <person name="Lin Y.-C."/>
            <person name="Bayer T."/>
            <person name="Collen J."/>
            <person name="Dattolo E."/>
            <person name="De Paoli E."/>
            <person name="Dittami S."/>
            <person name="Maumus F."/>
            <person name="Michel G."/>
            <person name="Kersting A."/>
            <person name="Lauritano C."/>
            <person name="Lohaus R."/>
            <person name="Toepel M."/>
            <person name="Tonon T."/>
            <person name="Vanneste K."/>
            <person name="Amirebrahimi M."/>
            <person name="Brakel J."/>
            <person name="Bostroem C."/>
            <person name="Chovatia M."/>
            <person name="Grimwood J."/>
            <person name="Jenkins J.W."/>
            <person name="Jueterbock A."/>
            <person name="Mraz A."/>
            <person name="Stam W.T."/>
            <person name="Tice H."/>
            <person name="Bornberg-Bauer E."/>
            <person name="Green P.J."/>
            <person name="Pearson G.A."/>
            <person name="Procaccini G."/>
            <person name="Duarte C.M."/>
            <person name="Schmutz J."/>
            <person name="Reusch T.B.H."/>
            <person name="Van de Peer Y."/>
        </authorList>
    </citation>
    <scope>NUCLEOTIDE SEQUENCE [LARGE SCALE GENOMIC DNA]</scope>
    <source>
        <strain evidence="6">cv. Finnish</strain>
    </source>
</reference>
<dbReference type="Gene3D" id="2.130.10.10">
    <property type="entry name" value="YVTN repeat-like/Quinoprotein amine dehydrogenase"/>
    <property type="match status" value="2"/>
</dbReference>
<evidence type="ECO:0000256" key="3">
    <source>
        <dbReference type="PROSITE-ProRule" id="PRU00221"/>
    </source>
</evidence>
<keyword evidence="6" id="KW-1185">Reference proteome</keyword>
<evidence type="ECO:0000313" key="5">
    <source>
        <dbReference type="EMBL" id="KMZ62801.1"/>
    </source>
</evidence>
<keyword evidence="1 3" id="KW-0853">WD repeat</keyword>
<dbReference type="AlphaFoldDB" id="A0A0K9P168"/>
<evidence type="ECO:0000256" key="4">
    <source>
        <dbReference type="SAM" id="MobiDB-lite"/>
    </source>
</evidence>
<comment type="caution">
    <text evidence="5">The sequence shown here is derived from an EMBL/GenBank/DDBJ whole genome shotgun (WGS) entry which is preliminary data.</text>
</comment>
<proteinExistence type="predicted"/>
<dbReference type="InterPro" id="IPR015943">
    <property type="entry name" value="WD40/YVTN_repeat-like_dom_sf"/>
</dbReference>
<dbReference type="PROSITE" id="PS50082">
    <property type="entry name" value="WD_REPEATS_2"/>
    <property type="match status" value="2"/>
</dbReference>
<name>A0A0K9P168_ZOSMR</name>
<feature type="repeat" description="WD" evidence="3">
    <location>
        <begin position="224"/>
        <end position="259"/>
    </location>
</feature>
<dbReference type="PROSITE" id="PS50294">
    <property type="entry name" value="WD_REPEATS_REGION"/>
    <property type="match status" value="1"/>
</dbReference>
<dbReference type="InterPro" id="IPR036322">
    <property type="entry name" value="WD40_repeat_dom_sf"/>
</dbReference>
<dbReference type="STRING" id="29655.A0A0K9P168"/>
<dbReference type="InterPro" id="IPR001680">
    <property type="entry name" value="WD40_rpt"/>
</dbReference>
<protein>
    <submittedName>
        <fullName evidence="5">Uncharacterized protein</fullName>
    </submittedName>
</protein>
<dbReference type="EMBL" id="LFYR01001311">
    <property type="protein sequence ID" value="KMZ62801.1"/>
    <property type="molecule type" value="Genomic_DNA"/>
</dbReference>
<dbReference type="SUPFAM" id="SSF50978">
    <property type="entry name" value="WD40 repeat-like"/>
    <property type="match status" value="1"/>
</dbReference>
<dbReference type="OrthoDB" id="256303at2759"/>
<keyword evidence="2" id="KW-0677">Repeat</keyword>
<dbReference type="PANTHER" id="PTHR44566:SF1">
    <property type="entry name" value="WD REPEAT-CONTAINING PROTEIN 25"/>
    <property type="match status" value="1"/>
</dbReference>
<dbReference type="Pfam" id="PF00400">
    <property type="entry name" value="WD40"/>
    <property type="match status" value="3"/>
</dbReference>
<feature type="repeat" description="WD" evidence="3">
    <location>
        <begin position="153"/>
        <end position="187"/>
    </location>
</feature>
<dbReference type="InterPro" id="IPR019775">
    <property type="entry name" value="WD40_repeat_CS"/>
</dbReference>
<dbReference type="OMA" id="ATHPDWH"/>
<sequence length="432" mass="48893">MDILRRDYAVASDEDDDDKTKEHTYSNVYTSTKRPRCYGSFSSSTFYHPVQHSPPLHALPQKAQRNGSDNQALPGRYVSKREKARLAAEASNQRGSDRSSPPPPVSSSVVVAASSVVGSISDTNLTYDLLRPTRREVVDFRRRCSGRISAVLDSLNNKAVNSLQWSQNHGHLLASAGMDGTVRVWNVWSKEQKLARIFNNHGAAVKDLRWSPREIQQFTEDHVVETIRFHPKNPDLFLSCSSNGSLKLWDIRSRNVVKEYFRNLGPILDIEFSSDARHFISSSDISRSNVSENAIIVWDFERQVPLSNQVYTEAYTCPCIRYHPHNATFIAQSNGNYIAIFSSRAPFKLDRYKRYANHSVSGFPIKCNFSQDGNEIVSGSADGYIYFYNHKSSQLLRKIKAFQEPCVDVVFHPQIPNVIASCSWNGEISIFD</sequence>
<evidence type="ECO:0000313" key="6">
    <source>
        <dbReference type="Proteomes" id="UP000036987"/>
    </source>
</evidence>
<feature type="region of interest" description="Disordered" evidence="4">
    <location>
        <begin position="52"/>
        <end position="107"/>
    </location>
</feature>
<dbReference type="InterPro" id="IPR053053">
    <property type="entry name" value="WD_repeat_protein"/>
</dbReference>
<feature type="region of interest" description="Disordered" evidence="4">
    <location>
        <begin position="1"/>
        <end position="34"/>
    </location>
</feature>
<dbReference type="SMART" id="SM00320">
    <property type="entry name" value="WD40"/>
    <property type="match status" value="5"/>
</dbReference>